<dbReference type="EMBL" id="KK198754">
    <property type="protein sequence ID" value="KCW85662.1"/>
    <property type="molecule type" value="Genomic_DNA"/>
</dbReference>
<feature type="region of interest" description="Disordered" evidence="1">
    <location>
        <begin position="49"/>
        <end position="79"/>
    </location>
</feature>
<reference evidence="2" key="1">
    <citation type="submission" date="2013-07" db="EMBL/GenBank/DDBJ databases">
        <title>The genome of Eucalyptus grandis.</title>
        <authorList>
            <person name="Schmutz J."/>
            <person name="Hayes R."/>
            <person name="Myburg A."/>
            <person name="Tuskan G."/>
            <person name="Grattapaglia D."/>
            <person name="Rokhsar D.S."/>
        </authorList>
    </citation>
    <scope>NUCLEOTIDE SEQUENCE</scope>
    <source>
        <tissue evidence="2">Leaf extractions</tissue>
    </source>
</reference>
<protein>
    <submittedName>
        <fullName evidence="2">Uncharacterized protein</fullName>
    </submittedName>
</protein>
<feature type="region of interest" description="Disordered" evidence="1">
    <location>
        <begin position="1"/>
        <end position="25"/>
    </location>
</feature>
<name>A0A059D4Y8_EUCGR</name>
<dbReference type="PANTHER" id="PTHR37721">
    <property type="entry name" value="OS05G0464200 PROTEIN"/>
    <property type="match status" value="1"/>
</dbReference>
<dbReference type="InParanoid" id="A0A059D4Y8"/>
<sequence length="79" mass="7610">MATAPSPPRGNGSGNGNGRLPPKRGQIKAQIFEGFVKTLSSAAAKAGNAIGLGSTGATSGTGSPPPSGYNSEGNANNPS</sequence>
<feature type="compositionally biased region" description="Low complexity" evidence="1">
    <location>
        <begin position="51"/>
        <end position="62"/>
    </location>
</feature>
<evidence type="ECO:0000256" key="1">
    <source>
        <dbReference type="SAM" id="MobiDB-lite"/>
    </source>
</evidence>
<evidence type="ECO:0000313" key="2">
    <source>
        <dbReference type="EMBL" id="KCW85662.1"/>
    </source>
</evidence>
<proteinExistence type="predicted"/>
<organism evidence="2">
    <name type="scientific">Eucalyptus grandis</name>
    <name type="common">Flooded gum</name>
    <dbReference type="NCBI Taxonomy" id="71139"/>
    <lineage>
        <taxon>Eukaryota</taxon>
        <taxon>Viridiplantae</taxon>
        <taxon>Streptophyta</taxon>
        <taxon>Embryophyta</taxon>
        <taxon>Tracheophyta</taxon>
        <taxon>Spermatophyta</taxon>
        <taxon>Magnoliopsida</taxon>
        <taxon>eudicotyledons</taxon>
        <taxon>Gunneridae</taxon>
        <taxon>Pentapetalae</taxon>
        <taxon>rosids</taxon>
        <taxon>malvids</taxon>
        <taxon>Myrtales</taxon>
        <taxon>Myrtaceae</taxon>
        <taxon>Myrtoideae</taxon>
        <taxon>Eucalypteae</taxon>
        <taxon>Eucalyptus</taxon>
    </lineage>
</organism>
<feature type="compositionally biased region" description="Polar residues" evidence="1">
    <location>
        <begin position="69"/>
        <end position="79"/>
    </location>
</feature>
<accession>A0A059D4Y8</accession>
<dbReference type="Gramene" id="KCW85662">
    <property type="protein sequence ID" value="KCW85662"/>
    <property type="gene ID" value="EUGRSUZ_B02450"/>
</dbReference>
<gene>
    <name evidence="2" type="ORF">EUGRSUZ_B02450</name>
</gene>
<dbReference type="PANTHER" id="PTHR37721:SF1">
    <property type="entry name" value="OS05G0464200 PROTEIN"/>
    <property type="match status" value="1"/>
</dbReference>
<dbReference type="AlphaFoldDB" id="A0A059D4Y8"/>